<dbReference type="InterPro" id="IPR000014">
    <property type="entry name" value="PAS"/>
</dbReference>
<dbReference type="Gene3D" id="1.10.10.60">
    <property type="entry name" value="Homeodomain-like"/>
    <property type="match status" value="1"/>
</dbReference>
<dbReference type="Gene3D" id="3.30.450.20">
    <property type="entry name" value="PAS domain"/>
    <property type="match status" value="1"/>
</dbReference>
<dbReference type="CDD" id="cd00130">
    <property type="entry name" value="PAS"/>
    <property type="match status" value="1"/>
</dbReference>
<dbReference type="InterPro" id="IPR035965">
    <property type="entry name" value="PAS-like_dom_sf"/>
</dbReference>
<reference evidence="5" key="1">
    <citation type="submission" date="2021-03" db="EMBL/GenBank/DDBJ databases">
        <title>novel species isolated from a fishpond in China.</title>
        <authorList>
            <person name="Lu H."/>
            <person name="Cai Z."/>
        </authorList>
    </citation>
    <scope>NUCLEOTIDE SEQUENCE</scope>
    <source>
        <strain evidence="5">JCM 30855</strain>
    </source>
</reference>
<name>A0A939DRD7_9ALTE</name>
<keyword evidence="3" id="KW-0804">Transcription</keyword>
<evidence type="ECO:0000313" key="5">
    <source>
        <dbReference type="EMBL" id="MBN7827390.1"/>
    </source>
</evidence>
<keyword evidence="2" id="KW-0238">DNA-binding</keyword>
<dbReference type="GO" id="GO:0043565">
    <property type="term" value="F:sequence-specific DNA binding"/>
    <property type="evidence" value="ECO:0007669"/>
    <property type="project" value="InterPro"/>
</dbReference>
<dbReference type="NCBIfam" id="TIGR00229">
    <property type="entry name" value="sensory_box"/>
    <property type="match status" value="1"/>
</dbReference>
<sequence>MPAAQWLQMYDLLTDVLVWIKDAGSRIQYANRAFLEHTGLGRLDQAVGLTDNDFAPRHIARQFIADDQKVLQGDRLNQRLEINVLPNGELHWFSTSKRPLYDQQGNPVGTCGISRHLHKTSVMLGPLDSIQKPMEFIKNNLTRPIHIADLASQSHLSVSALERRFRKVLGKTPKQLITQLRLDQARRRLVETDLPIYLVAEQSGFEDPNYFSRQFLREFGESPTAFRRKFD</sequence>
<dbReference type="Proteomes" id="UP000664654">
    <property type="component" value="Unassembled WGS sequence"/>
</dbReference>
<dbReference type="SUPFAM" id="SSF55785">
    <property type="entry name" value="PYP-like sensor domain (PAS domain)"/>
    <property type="match status" value="1"/>
</dbReference>
<comment type="caution">
    <text evidence="5">The sequence shown here is derived from an EMBL/GenBank/DDBJ whole genome shotgun (WGS) entry which is preliminary data.</text>
</comment>
<dbReference type="AlphaFoldDB" id="A0A939DRD7"/>
<dbReference type="Pfam" id="PF08448">
    <property type="entry name" value="PAS_4"/>
    <property type="match status" value="1"/>
</dbReference>
<dbReference type="PANTHER" id="PTHR43280">
    <property type="entry name" value="ARAC-FAMILY TRANSCRIPTIONAL REGULATOR"/>
    <property type="match status" value="1"/>
</dbReference>
<proteinExistence type="predicted"/>
<evidence type="ECO:0000313" key="6">
    <source>
        <dbReference type="Proteomes" id="UP000664654"/>
    </source>
</evidence>
<evidence type="ECO:0000256" key="2">
    <source>
        <dbReference type="ARBA" id="ARBA00023125"/>
    </source>
</evidence>
<dbReference type="InterPro" id="IPR009057">
    <property type="entry name" value="Homeodomain-like_sf"/>
</dbReference>
<accession>A0A939DRD7</accession>
<dbReference type="PROSITE" id="PS01124">
    <property type="entry name" value="HTH_ARAC_FAMILY_2"/>
    <property type="match status" value="1"/>
</dbReference>
<dbReference type="InterPro" id="IPR018060">
    <property type="entry name" value="HTH_AraC"/>
</dbReference>
<dbReference type="SMART" id="SM00342">
    <property type="entry name" value="HTH_ARAC"/>
    <property type="match status" value="1"/>
</dbReference>
<keyword evidence="1" id="KW-0805">Transcription regulation</keyword>
<feature type="domain" description="HTH araC/xylS-type" evidence="4">
    <location>
        <begin position="131"/>
        <end position="229"/>
    </location>
</feature>
<dbReference type="SUPFAM" id="SSF46689">
    <property type="entry name" value="Homeodomain-like"/>
    <property type="match status" value="2"/>
</dbReference>
<dbReference type="EMBL" id="JAFKCV010000017">
    <property type="protein sequence ID" value="MBN7827390.1"/>
    <property type="molecule type" value="Genomic_DNA"/>
</dbReference>
<protein>
    <submittedName>
        <fullName evidence="5">AraC family transcriptional regulator</fullName>
    </submittedName>
</protein>
<keyword evidence="6" id="KW-1185">Reference proteome</keyword>
<dbReference type="InterPro" id="IPR013656">
    <property type="entry name" value="PAS_4"/>
</dbReference>
<evidence type="ECO:0000256" key="1">
    <source>
        <dbReference type="ARBA" id="ARBA00023015"/>
    </source>
</evidence>
<gene>
    <name evidence="5" type="ORF">J0A66_19330</name>
</gene>
<dbReference type="GO" id="GO:0003700">
    <property type="term" value="F:DNA-binding transcription factor activity"/>
    <property type="evidence" value="ECO:0007669"/>
    <property type="project" value="InterPro"/>
</dbReference>
<evidence type="ECO:0000259" key="4">
    <source>
        <dbReference type="PROSITE" id="PS01124"/>
    </source>
</evidence>
<organism evidence="5 6">
    <name type="scientific">Bowmanella dokdonensis</name>
    <dbReference type="NCBI Taxonomy" id="751969"/>
    <lineage>
        <taxon>Bacteria</taxon>
        <taxon>Pseudomonadati</taxon>
        <taxon>Pseudomonadota</taxon>
        <taxon>Gammaproteobacteria</taxon>
        <taxon>Alteromonadales</taxon>
        <taxon>Alteromonadaceae</taxon>
        <taxon>Bowmanella</taxon>
    </lineage>
</organism>
<dbReference type="PANTHER" id="PTHR43280:SF28">
    <property type="entry name" value="HTH-TYPE TRANSCRIPTIONAL ACTIVATOR RHAS"/>
    <property type="match status" value="1"/>
</dbReference>
<dbReference type="Pfam" id="PF12833">
    <property type="entry name" value="HTH_18"/>
    <property type="match status" value="1"/>
</dbReference>
<evidence type="ECO:0000256" key="3">
    <source>
        <dbReference type="ARBA" id="ARBA00023163"/>
    </source>
</evidence>